<keyword evidence="4" id="KW-0677">Repeat</keyword>
<dbReference type="EMBL" id="NDHI03003408">
    <property type="protein sequence ID" value="PNJ61142.1"/>
    <property type="molecule type" value="Genomic_DNA"/>
</dbReference>
<evidence type="ECO:0000256" key="4">
    <source>
        <dbReference type="ARBA" id="ARBA00022737"/>
    </source>
</evidence>
<organism evidence="12">
    <name type="scientific">Pongo abelii</name>
    <name type="common">Sumatran orangutan</name>
    <name type="synonym">Pongo pygmaeus abelii</name>
    <dbReference type="NCBI Taxonomy" id="9601"/>
    <lineage>
        <taxon>Eukaryota</taxon>
        <taxon>Metazoa</taxon>
        <taxon>Chordata</taxon>
        <taxon>Craniata</taxon>
        <taxon>Vertebrata</taxon>
        <taxon>Euteleostomi</taxon>
        <taxon>Mammalia</taxon>
        <taxon>Eutheria</taxon>
        <taxon>Euarchontoglires</taxon>
        <taxon>Primates</taxon>
        <taxon>Haplorrhini</taxon>
        <taxon>Catarrhini</taxon>
        <taxon>Hominidae</taxon>
        <taxon>Pongo</taxon>
    </lineage>
</organism>
<dbReference type="SMART" id="SM00112">
    <property type="entry name" value="CA"/>
    <property type="match status" value="2"/>
</dbReference>
<keyword evidence="8" id="KW-0472">Membrane</keyword>
<keyword evidence="2" id="KW-0812">Transmembrane</keyword>
<keyword evidence="7" id="KW-1133">Transmembrane helix</keyword>
<evidence type="ECO:0000256" key="3">
    <source>
        <dbReference type="ARBA" id="ARBA00022729"/>
    </source>
</evidence>
<dbReference type="GO" id="GO:0045296">
    <property type="term" value="F:cadherin binding"/>
    <property type="evidence" value="ECO:0007669"/>
    <property type="project" value="TreeGrafter"/>
</dbReference>
<feature type="non-terminal residue" evidence="12">
    <location>
        <position position="1"/>
    </location>
</feature>
<dbReference type="PROSITE" id="PS50268">
    <property type="entry name" value="CADHERIN_2"/>
    <property type="match status" value="2"/>
</dbReference>
<dbReference type="InterPro" id="IPR002126">
    <property type="entry name" value="Cadherin-like_dom"/>
</dbReference>
<dbReference type="FunFam" id="2.60.40.60:FF:000159">
    <property type="entry name" value="cadherin-16 isoform X1"/>
    <property type="match status" value="1"/>
</dbReference>
<accession>A0A2J8VUE8</accession>
<dbReference type="GO" id="GO:0016477">
    <property type="term" value="P:cell migration"/>
    <property type="evidence" value="ECO:0007669"/>
    <property type="project" value="TreeGrafter"/>
</dbReference>
<feature type="domain" description="Cadherin" evidence="11">
    <location>
        <begin position="73"/>
        <end position="191"/>
    </location>
</feature>
<keyword evidence="9" id="KW-0325">Glycoprotein</keyword>
<dbReference type="InterPro" id="IPR015919">
    <property type="entry name" value="Cadherin-like_sf"/>
</dbReference>
<protein>
    <submittedName>
        <fullName evidence="12">CDH16 isoform 8</fullName>
    </submittedName>
</protein>
<dbReference type="GO" id="GO:0007156">
    <property type="term" value="P:homophilic cell adhesion via plasma membrane adhesion molecules"/>
    <property type="evidence" value="ECO:0007669"/>
    <property type="project" value="InterPro"/>
</dbReference>
<reference evidence="12" key="1">
    <citation type="submission" date="2017-12" db="EMBL/GenBank/DDBJ databases">
        <title>High-resolution comparative analysis of great ape genomes.</title>
        <authorList>
            <person name="Pollen A."/>
            <person name="Hastie A."/>
            <person name="Hormozdiari F."/>
            <person name="Dougherty M."/>
            <person name="Liu R."/>
            <person name="Chaisson M."/>
            <person name="Hoppe E."/>
            <person name="Hill C."/>
            <person name="Pang A."/>
            <person name="Hillier L."/>
            <person name="Baker C."/>
            <person name="Armstrong J."/>
            <person name="Shendure J."/>
            <person name="Paten B."/>
            <person name="Wilson R."/>
            <person name="Chao H."/>
            <person name="Schneider V."/>
            <person name="Ventura M."/>
            <person name="Kronenberg Z."/>
            <person name="Murali S."/>
            <person name="Gordon D."/>
            <person name="Cantsilieris S."/>
            <person name="Munson K."/>
            <person name="Nelson B."/>
            <person name="Raja A."/>
            <person name="Underwood J."/>
            <person name="Diekhans M."/>
            <person name="Fiddes I."/>
            <person name="Haussler D."/>
            <person name="Eichler E."/>
        </authorList>
    </citation>
    <scope>NUCLEOTIDE SEQUENCE [LARGE SCALE GENOMIC DNA]</scope>
    <source>
        <strain evidence="12">Susie</strain>
    </source>
</reference>
<dbReference type="Gene3D" id="2.60.40.60">
    <property type="entry name" value="Cadherins"/>
    <property type="match status" value="2"/>
</dbReference>
<keyword evidence="6" id="KW-0130">Cell adhesion</keyword>
<name>A0A2J8VUE8_PONAB</name>
<dbReference type="GO" id="GO:0016339">
    <property type="term" value="P:calcium-dependent cell-cell adhesion via plasma membrane cell adhesion molecules"/>
    <property type="evidence" value="ECO:0007669"/>
    <property type="project" value="TreeGrafter"/>
</dbReference>
<evidence type="ECO:0000256" key="9">
    <source>
        <dbReference type="ARBA" id="ARBA00023180"/>
    </source>
</evidence>
<dbReference type="CDD" id="cd11304">
    <property type="entry name" value="Cadherin_repeat"/>
    <property type="match status" value="2"/>
</dbReference>
<evidence type="ECO:0000259" key="11">
    <source>
        <dbReference type="PROSITE" id="PS50268"/>
    </source>
</evidence>
<evidence type="ECO:0000256" key="10">
    <source>
        <dbReference type="PROSITE-ProRule" id="PRU00043"/>
    </source>
</evidence>
<dbReference type="GO" id="GO:0007043">
    <property type="term" value="P:cell-cell junction assembly"/>
    <property type="evidence" value="ECO:0007669"/>
    <property type="project" value="TreeGrafter"/>
</dbReference>
<keyword evidence="3" id="KW-0732">Signal</keyword>
<dbReference type="GO" id="GO:0005509">
    <property type="term" value="F:calcium ion binding"/>
    <property type="evidence" value="ECO:0007669"/>
    <property type="project" value="UniProtKB-UniRule"/>
</dbReference>
<comment type="subcellular location">
    <subcellularLocation>
        <location evidence="1">Membrane</location>
        <topology evidence="1">Single-pass membrane protein</topology>
    </subcellularLocation>
</comment>
<dbReference type="PANTHER" id="PTHR24027:SF422">
    <property type="entry name" value="CADHERIN DOMAIN-CONTAINING PROTEIN"/>
    <property type="match status" value="1"/>
</dbReference>
<dbReference type="GO" id="GO:0016342">
    <property type="term" value="C:catenin complex"/>
    <property type="evidence" value="ECO:0007669"/>
    <property type="project" value="TreeGrafter"/>
</dbReference>
<evidence type="ECO:0000256" key="5">
    <source>
        <dbReference type="ARBA" id="ARBA00022837"/>
    </source>
</evidence>
<dbReference type="GO" id="GO:0000902">
    <property type="term" value="P:cell morphogenesis"/>
    <property type="evidence" value="ECO:0007669"/>
    <property type="project" value="TreeGrafter"/>
</dbReference>
<sequence>IVLSGDSGKAAEGPFAMDPDSGFLLVTRALDREEQAEYQLQVTLETQDGRVLWGPQLVLVHVKDENDQVPRFSQAIYRAHLSRDTRPGIPFLFLEASDWDEPGTANSDLRFHVLSQTPAQPSPDMFQLEPRLGALALSPKGSTSLDHALERTYQLLVQVKDMGDQVSGHQATATVEVSITESTWVPLEPIHLAENLKVLYPHHMAQYLLQVRAQNSRGEDYAAPLELHVLVMDENDNV</sequence>
<dbReference type="AlphaFoldDB" id="A0A2J8VUE8"/>
<feature type="domain" description="Cadherin" evidence="11">
    <location>
        <begin position="2"/>
        <end position="72"/>
    </location>
</feature>
<evidence type="ECO:0000256" key="2">
    <source>
        <dbReference type="ARBA" id="ARBA00022692"/>
    </source>
</evidence>
<evidence type="ECO:0000256" key="1">
    <source>
        <dbReference type="ARBA" id="ARBA00004167"/>
    </source>
</evidence>
<dbReference type="PRINTS" id="PR00205">
    <property type="entry name" value="CADHERIN"/>
</dbReference>
<dbReference type="InterPro" id="IPR039808">
    <property type="entry name" value="Cadherin"/>
</dbReference>
<evidence type="ECO:0000313" key="12">
    <source>
        <dbReference type="EMBL" id="PNJ61142.1"/>
    </source>
</evidence>
<evidence type="ECO:0000256" key="7">
    <source>
        <dbReference type="ARBA" id="ARBA00022989"/>
    </source>
</evidence>
<dbReference type="GO" id="GO:0005912">
    <property type="term" value="C:adherens junction"/>
    <property type="evidence" value="ECO:0007669"/>
    <property type="project" value="TreeGrafter"/>
</dbReference>
<dbReference type="PANTHER" id="PTHR24027">
    <property type="entry name" value="CADHERIN-23"/>
    <property type="match status" value="1"/>
</dbReference>
<proteinExistence type="predicted"/>
<dbReference type="SUPFAM" id="SSF49313">
    <property type="entry name" value="Cadherin-like"/>
    <property type="match status" value="2"/>
</dbReference>
<comment type="caution">
    <text evidence="12">The sequence shown here is derived from an EMBL/GenBank/DDBJ whole genome shotgun (WGS) entry which is preliminary data.</text>
</comment>
<gene>
    <name evidence="12" type="ORF">CR201_G0015076</name>
</gene>
<feature type="non-terminal residue" evidence="12">
    <location>
        <position position="238"/>
    </location>
</feature>
<dbReference type="GO" id="GO:0008013">
    <property type="term" value="F:beta-catenin binding"/>
    <property type="evidence" value="ECO:0007669"/>
    <property type="project" value="TreeGrafter"/>
</dbReference>
<dbReference type="GO" id="GO:0034332">
    <property type="term" value="P:adherens junction organization"/>
    <property type="evidence" value="ECO:0007669"/>
    <property type="project" value="TreeGrafter"/>
</dbReference>
<evidence type="ECO:0000256" key="8">
    <source>
        <dbReference type="ARBA" id="ARBA00023136"/>
    </source>
</evidence>
<dbReference type="GO" id="GO:0044331">
    <property type="term" value="P:cell-cell adhesion mediated by cadherin"/>
    <property type="evidence" value="ECO:0007669"/>
    <property type="project" value="TreeGrafter"/>
</dbReference>
<evidence type="ECO:0000256" key="6">
    <source>
        <dbReference type="ARBA" id="ARBA00022889"/>
    </source>
</evidence>
<keyword evidence="5 10" id="KW-0106">Calcium</keyword>